<organism evidence="1">
    <name type="scientific">Octopus bimaculoides</name>
    <name type="common">California two-spotted octopus</name>
    <dbReference type="NCBI Taxonomy" id="37653"/>
    <lineage>
        <taxon>Eukaryota</taxon>
        <taxon>Metazoa</taxon>
        <taxon>Spiralia</taxon>
        <taxon>Lophotrochozoa</taxon>
        <taxon>Mollusca</taxon>
        <taxon>Cephalopoda</taxon>
        <taxon>Coleoidea</taxon>
        <taxon>Octopodiformes</taxon>
        <taxon>Octopoda</taxon>
        <taxon>Incirrata</taxon>
        <taxon>Octopodidae</taxon>
        <taxon>Octopus</taxon>
    </lineage>
</organism>
<proteinExistence type="predicted"/>
<name>A0A0L8HPH7_OCTBM</name>
<accession>A0A0L8HPH7</accession>
<protein>
    <submittedName>
        <fullName evidence="1">Uncharacterized protein</fullName>
    </submittedName>
</protein>
<dbReference type="EMBL" id="KQ417620">
    <property type="protein sequence ID" value="KOF91094.1"/>
    <property type="molecule type" value="Genomic_DNA"/>
</dbReference>
<dbReference type="AlphaFoldDB" id="A0A0L8HPH7"/>
<reference evidence="1" key="1">
    <citation type="submission" date="2015-07" db="EMBL/GenBank/DDBJ databases">
        <title>MeaNS - Measles Nucleotide Surveillance Program.</title>
        <authorList>
            <person name="Tran T."/>
            <person name="Druce J."/>
        </authorList>
    </citation>
    <scope>NUCLEOTIDE SEQUENCE</scope>
    <source>
        <strain evidence="1">UCB-OBI-ISO-001</strain>
        <tissue evidence="1">Gonad</tissue>
    </source>
</reference>
<evidence type="ECO:0000313" key="1">
    <source>
        <dbReference type="EMBL" id="KOF91094.1"/>
    </source>
</evidence>
<sequence>MKYFTHFFSYRLKYSSSFVAFFFFYHLNLFFFYFLCRLYCLTYVVIFFSLVGNWSNAGDIIHKASG</sequence>
<gene>
    <name evidence="1" type="ORF">OCBIM_22009856mg</name>
</gene>